<keyword evidence="10" id="KW-0282">Flagellum</keyword>
<keyword evidence="6" id="KW-0574">Periplasm</keyword>
<evidence type="ECO:0000256" key="2">
    <source>
        <dbReference type="ARBA" id="ARBA00009764"/>
    </source>
</evidence>
<feature type="region of interest" description="Disordered" evidence="7">
    <location>
        <begin position="314"/>
        <end position="335"/>
    </location>
</feature>
<comment type="similarity">
    <text evidence="2 6">Belongs to the FliD family.</text>
</comment>
<keyword evidence="5 6" id="KW-0975">Bacterial flagellum</keyword>
<keyword evidence="10" id="KW-0969">Cilium</keyword>
<dbReference type="OrthoDB" id="349896at2"/>
<dbReference type="GO" id="GO:0009424">
    <property type="term" value="C:bacterial-type flagellum hook"/>
    <property type="evidence" value="ECO:0007669"/>
    <property type="project" value="UniProtKB-UniRule"/>
</dbReference>
<dbReference type="AlphaFoldDB" id="F2NSQ7"/>
<name>F2NSQ7_TRES6</name>
<dbReference type="InterPro" id="IPR003481">
    <property type="entry name" value="FliD_N"/>
</dbReference>
<dbReference type="NCBIfam" id="NF005188">
    <property type="entry name" value="PRK06664.1"/>
    <property type="match status" value="1"/>
</dbReference>
<evidence type="ECO:0000259" key="8">
    <source>
        <dbReference type="Pfam" id="PF02465"/>
    </source>
</evidence>
<proteinExistence type="inferred from homology"/>
<organism evidence="10 11">
    <name type="scientific">Treponema succinifaciens (strain ATCC 33096 / DSM 2489 / 6091)</name>
    <dbReference type="NCBI Taxonomy" id="869209"/>
    <lineage>
        <taxon>Bacteria</taxon>
        <taxon>Pseudomonadati</taxon>
        <taxon>Spirochaetota</taxon>
        <taxon>Spirochaetia</taxon>
        <taxon>Spirochaetales</taxon>
        <taxon>Treponemataceae</taxon>
        <taxon>Treponema</taxon>
    </lineage>
</organism>
<dbReference type="PANTHER" id="PTHR30288:SF0">
    <property type="entry name" value="FLAGELLAR HOOK-ASSOCIATED PROTEIN 2"/>
    <property type="match status" value="1"/>
</dbReference>
<dbReference type="GeneID" id="302998551"/>
<evidence type="ECO:0000256" key="7">
    <source>
        <dbReference type="SAM" id="MobiDB-lite"/>
    </source>
</evidence>
<dbReference type="InterPro" id="IPR040026">
    <property type="entry name" value="FliD"/>
</dbReference>
<keyword evidence="11" id="KW-1185">Reference proteome</keyword>
<feature type="domain" description="Flagellar hook-associated protein 2 C-terminal" evidence="9">
    <location>
        <begin position="419"/>
        <end position="676"/>
    </location>
</feature>
<feature type="domain" description="Flagellar hook-associated protein 2 N-terminal" evidence="8">
    <location>
        <begin position="14"/>
        <end position="108"/>
    </location>
</feature>
<dbReference type="Pfam" id="PF02465">
    <property type="entry name" value="FliD_N"/>
    <property type="match status" value="1"/>
</dbReference>
<dbReference type="InterPro" id="IPR010809">
    <property type="entry name" value="FliD_C"/>
</dbReference>
<feature type="region of interest" description="Disordered" evidence="7">
    <location>
        <begin position="674"/>
        <end position="694"/>
    </location>
</feature>
<evidence type="ECO:0000256" key="6">
    <source>
        <dbReference type="RuleBase" id="RU362066"/>
    </source>
</evidence>
<comment type="subcellular location">
    <subcellularLocation>
        <location evidence="1">Bacterial flagellum</location>
    </subcellularLocation>
    <subcellularLocation>
        <location evidence="6">Periplasm</location>
    </subcellularLocation>
    <subcellularLocation>
        <location evidence="6">Periplasmic flagellum</location>
    </subcellularLocation>
</comment>
<dbReference type="Proteomes" id="UP000006852">
    <property type="component" value="Chromosome"/>
</dbReference>
<dbReference type="HOGENOM" id="CLU_028399_0_0_12"/>
<dbReference type="EMBL" id="CP002631">
    <property type="protein sequence ID" value="AEB14295.1"/>
    <property type="molecule type" value="Genomic_DNA"/>
</dbReference>
<comment type="subunit">
    <text evidence="3 6">Homopentamer.</text>
</comment>
<dbReference type="GO" id="GO:0007155">
    <property type="term" value="P:cell adhesion"/>
    <property type="evidence" value="ECO:0007669"/>
    <property type="project" value="InterPro"/>
</dbReference>
<reference evidence="10 11" key="1">
    <citation type="journal article" date="2011" name="Stand. Genomic Sci.">
        <title>Complete genome sequence of Treponema succinifaciens type strain (6091).</title>
        <authorList>
            <person name="Han C."/>
            <person name="Gronow S."/>
            <person name="Teshima H."/>
            <person name="Lapidus A."/>
            <person name="Nolan M."/>
            <person name="Lucas S."/>
            <person name="Hammon N."/>
            <person name="Deshpande S."/>
            <person name="Cheng J.F."/>
            <person name="Zeytun A."/>
            <person name="Tapia R."/>
            <person name="Goodwin L."/>
            <person name="Pitluck S."/>
            <person name="Liolios K."/>
            <person name="Pagani I."/>
            <person name="Ivanova N."/>
            <person name="Mavromatis K."/>
            <person name="Mikhailova N."/>
            <person name="Huntemann M."/>
            <person name="Pati A."/>
            <person name="Chen A."/>
            <person name="Palaniappan K."/>
            <person name="Land M."/>
            <person name="Hauser L."/>
            <person name="Brambilla E.M."/>
            <person name="Rohde M."/>
            <person name="Goker M."/>
            <person name="Woyke T."/>
            <person name="Bristow J."/>
            <person name="Eisen J.A."/>
            <person name="Markowitz V."/>
            <person name="Hugenholtz P."/>
            <person name="Kyrpides N.C."/>
            <person name="Klenk H.P."/>
            <person name="Detter J.C."/>
        </authorList>
    </citation>
    <scope>NUCLEOTIDE SEQUENCE [LARGE SCALE GENOMIC DNA]</scope>
    <source>
        <strain evidence="11">ATCC 33096 / DSM 2489 / 6091</strain>
    </source>
</reference>
<evidence type="ECO:0000256" key="4">
    <source>
        <dbReference type="ARBA" id="ARBA00023054"/>
    </source>
</evidence>
<dbReference type="RefSeq" id="WP_013701578.1">
    <property type="nucleotide sequence ID" value="NC_015385.1"/>
</dbReference>
<comment type="function">
    <text evidence="6">Required for morphogenesis and for the elongation of the flagellar filament by facilitating polymerization of the flagellin monomers at the tip of growing filament. Forms a capping structure, which prevents flagellin subunits (transported through the central channel of the flagellum) from leaking out without polymerization at the distal end.</text>
</comment>
<evidence type="ECO:0000256" key="3">
    <source>
        <dbReference type="ARBA" id="ARBA00011255"/>
    </source>
</evidence>
<protein>
    <recommendedName>
        <fullName evidence="6">Flagellar hook-associated protein 2</fullName>
        <shortName evidence="6">HAP2</shortName>
    </recommendedName>
    <alternativeName>
        <fullName evidence="6">Flagellar cap protein</fullName>
    </alternativeName>
</protein>
<dbReference type="PANTHER" id="PTHR30288">
    <property type="entry name" value="FLAGELLAR CAP/ASSEMBLY PROTEIN FLID"/>
    <property type="match status" value="1"/>
</dbReference>
<accession>F2NSQ7</accession>
<dbReference type="STRING" id="869209.Tresu_1389"/>
<keyword evidence="4" id="KW-0175">Coiled coil</keyword>
<evidence type="ECO:0000256" key="5">
    <source>
        <dbReference type="ARBA" id="ARBA00023143"/>
    </source>
</evidence>
<dbReference type="GO" id="GO:0009421">
    <property type="term" value="C:bacterial-type flagellum filament cap"/>
    <property type="evidence" value="ECO:0007669"/>
    <property type="project" value="InterPro"/>
</dbReference>
<feature type="compositionally biased region" description="Polar residues" evidence="7">
    <location>
        <begin position="314"/>
        <end position="327"/>
    </location>
</feature>
<evidence type="ECO:0000256" key="1">
    <source>
        <dbReference type="ARBA" id="ARBA00004365"/>
    </source>
</evidence>
<dbReference type="KEGG" id="tsu:Tresu_1389"/>
<reference evidence="11" key="2">
    <citation type="submission" date="2011-04" db="EMBL/GenBank/DDBJ databases">
        <title>The complete genome of chromosome of Treponema succinifaciens DSM 2489.</title>
        <authorList>
            <person name="Lucas S."/>
            <person name="Copeland A."/>
            <person name="Lapidus A."/>
            <person name="Bruce D."/>
            <person name="Goodwin L."/>
            <person name="Pitluck S."/>
            <person name="Peters L."/>
            <person name="Kyrpides N."/>
            <person name="Mavromatis K."/>
            <person name="Ivanova N."/>
            <person name="Ovchinnikova G."/>
            <person name="Teshima H."/>
            <person name="Detter J.C."/>
            <person name="Tapia R."/>
            <person name="Han C."/>
            <person name="Land M."/>
            <person name="Hauser L."/>
            <person name="Markowitz V."/>
            <person name="Cheng J.-F."/>
            <person name="Hugenholtz P."/>
            <person name="Woyke T."/>
            <person name="Wu D."/>
            <person name="Gronow S."/>
            <person name="Wellnitz S."/>
            <person name="Brambilla E."/>
            <person name="Klenk H.-P."/>
            <person name="Eisen J.A."/>
        </authorList>
    </citation>
    <scope>NUCLEOTIDE SEQUENCE [LARGE SCALE GENOMIC DNA]</scope>
    <source>
        <strain evidence="11">ATCC 33096 / DSM 2489 / 6091</strain>
    </source>
</reference>
<dbReference type="Pfam" id="PF07195">
    <property type="entry name" value="FliD_C"/>
    <property type="match status" value="1"/>
</dbReference>
<evidence type="ECO:0000313" key="11">
    <source>
        <dbReference type="Proteomes" id="UP000006852"/>
    </source>
</evidence>
<dbReference type="GO" id="GO:0055040">
    <property type="term" value="C:periplasmic flagellum"/>
    <property type="evidence" value="ECO:0007669"/>
    <property type="project" value="UniProtKB-SubCell"/>
</dbReference>
<dbReference type="GO" id="GO:0071973">
    <property type="term" value="P:bacterial-type flagellum-dependent cell motility"/>
    <property type="evidence" value="ECO:0007669"/>
    <property type="project" value="TreeGrafter"/>
</dbReference>
<evidence type="ECO:0000313" key="10">
    <source>
        <dbReference type="EMBL" id="AEB14295.1"/>
    </source>
</evidence>
<keyword evidence="10" id="KW-0966">Cell projection</keyword>
<dbReference type="eggNOG" id="COG1345">
    <property type="taxonomic scope" value="Bacteria"/>
</dbReference>
<sequence length="694" mass="77102">MADGLNIPGVSDKYKTNDLVESLMEVERIPLKREESNLETYKKQQDAWRGVNQKMSSLRDSVKSLYSFENPFSNRLSSSSEEYAVTADAGREAEFGSFKIEVLQPAASDRFLSEEIDSDMQVAPGKYTYSVGEKKIDFNWKGGKLNDFVTALNRRGNDTIKASLIGVSANKKSLLIESLRTGAENRLVFEKQALDFAKKTGMISSAKSETTTLKYSSLSAKTPETKDEIHQENIPAISKNNVKARGNDITIEPRGGFELDFPSLIRKSSSGKIEFSFTEKKVQDITEENVQLPKESLELPAPLSVTYEGISVFNNPSDSTLPPAQEQQEQKSKPVEISSSQVFFIKDSDGNEKPVDSKYFTKDSNGKTKVSVSLSDFPNAQSLVVRNSNTGKEISMTDPLCFDEKKSLGFEPKNAISTAQDAKLKYEGITISRPTNDIDDIVPNVTLHVHEKTEKPANIKIEPDTESAKDAIITFVGKYNQAVAEMNILSINKPEIVSELDYLSSDEQDKAYERLGMFQGEFTLTNGKSSLQQIVSSNYRFSDDASVTMLSQIGVSTNASGGARGYSPSQMRGYLEVDEKKLDESLKSNLNQIKNLFGYDSDGDLVIDDGIGYKIDRQLTSWVQSGGIISSKTNSLETQIKNSNSKITRLQTQLDRKEAELKRKYANMEGTLNSLESQQSTMQNFSNQNNGRNR</sequence>
<evidence type="ECO:0000259" key="9">
    <source>
        <dbReference type="Pfam" id="PF07195"/>
    </source>
</evidence>
<gene>
    <name evidence="10" type="ordered locus">Tresu_1389</name>
</gene>